<dbReference type="OrthoDB" id="3677100at2"/>
<feature type="domain" description="Bacterial transcriptional activator" evidence="3">
    <location>
        <begin position="100"/>
        <end position="227"/>
    </location>
</feature>
<evidence type="ECO:0000256" key="2">
    <source>
        <dbReference type="ARBA" id="ARBA00023163"/>
    </source>
</evidence>
<dbReference type="PANTHER" id="PTHR35807">
    <property type="entry name" value="TRANSCRIPTIONAL REGULATOR REDD-RELATED"/>
    <property type="match status" value="1"/>
</dbReference>
<keyword evidence="1" id="KW-0805">Transcription regulation</keyword>
<dbReference type="Pfam" id="PF03704">
    <property type="entry name" value="BTAD"/>
    <property type="match status" value="1"/>
</dbReference>
<dbReference type="InterPro" id="IPR016032">
    <property type="entry name" value="Sig_transdc_resp-reg_C-effctor"/>
</dbReference>
<proteinExistence type="predicted"/>
<comment type="caution">
    <text evidence="4">The sequence shown here is derived from an EMBL/GenBank/DDBJ whole genome shotgun (WGS) entry which is preliminary data.</text>
</comment>
<reference evidence="4 5" key="1">
    <citation type="submission" date="2018-03" db="EMBL/GenBank/DDBJ databases">
        <title>Genomic Encyclopedia of Archaeal and Bacterial Type Strains, Phase II (KMG-II): from individual species to whole genera.</title>
        <authorList>
            <person name="Goeker M."/>
        </authorList>
    </citation>
    <scope>NUCLEOTIDE SEQUENCE [LARGE SCALE GENOMIC DNA]</scope>
    <source>
        <strain evidence="4 5">DSM 44720</strain>
    </source>
</reference>
<dbReference type="GO" id="GO:0003677">
    <property type="term" value="F:DNA binding"/>
    <property type="evidence" value="ECO:0007669"/>
    <property type="project" value="UniProtKB-KW"/>
</dbReference>
<dbReference type="InterPro" id="IPR051677">
    <property type="entry name" value="AfsR-DnrI-RedD_regulator"/>
</dbReference>
<gene>
    <name evidence="4" type="ORF">CLV43_102313</name>
</gene>
<sequence>MLFRVLGPLEVRHVDGRAADVPAGVARRVLSALLVRPNTWVGVDSLAEAVWPDRDVASPADVLWECVHRLRRLTPLYDGTSARIDSQRGKHRLNIGEGELDSVVFEQLVDDGRAVLDADPHVAARCFRAAAGLWRGTPFTQLRTYHSRFEAARLARLRWEALDELVDALELLGEVADAVVLLQSLLVEEPTRERTWLRLVEVLTRADRPVEAEAAFRKAVRVAGTALSPA</sequence>
<dbReference type="InterPro" id="IPR036388">
    <property type="entry name" value="WH-like_DNA-bd_sf"/>
</dbReference>
<keyword evidence="5" id="KW-1185">Reference proteome</keyword>
<organism evidence="4 5">
    <name type="scientific">Umezawaea tangerina</name>
    <dbReference type="NCBI Taxonomy" id="84725"/>
    <lineage>
        <taxon>Bacteria</taxon>
        <taxon>Bacillati</taxon>
        <taxon>Actinomycetota</taxon>
        <taxon>Actinomycetes</taxon>
        <taxon>Pseudonocardiales</taxon>
        <taxon>Pseudonocardiaceae</taxon>
        <taxon>Umezawaea</taxon>
    </lineage>
</organism>
<evidence type="ECO:0000259" key="3">
    <source>
        <dbReference type="SMART" id="SM01043"/>
    </source>
</evidence>
<accession>A0A2T0TGK1</accession>
<dbReference type="Proteomes" id="UP000239494">
    <property type="component" value="Unassembled WGS sequence"/>
</dbReference>
<evidence type="ECO:0000313" key="4">
    <source>
        <dbReference type="EMBL" id="PRY44748.1"/>
    </source>
</evidence>
<dbReference type="SMART" id="SM01043">
    <property type="entry name" value="BTAD"/>
    <property type="match status" value="1"/>
</dbReference>
<dbReference type="SUPFAM" id="SSF46894">
    <property type="entry name" value="C-terminal effector domain of the bipartite response regulators"/>
    <property type="match status" value="1"/>
</dbReference>
<evidence type="ECO:0000313" key="5">
    <source>
        <dbReference type="Proteomes" id="UP000239494"/>
    </source>
</evidence>
<keyword evidence="2" id="KW-0804">Transcription</keyword>
<dbReference type="EMBL" id="PVTF01000002">
    <property type="protein sequence ID" value="PRY44748.1"/>
    <property type="molecule type" value="Genomic_DNA"/>
</dbReference>
<dbReference type="InterPro" id="IPR011990">
    <property type="entry name" value="TPR-like_helical_dom_sf"/>
</dbReference>
<protein>
    <submittedName>
        <fullName evidence="4">DNA-binding SARP family transcriptional activator</fullName>
    </submittedName>
</protein>
<dbReference type="InterPro" id="IPR005158">
    <property type="entry name" value="BTAD"/>
</dbReference>
<dbReference type="PANTHER" id="PTHR35807:SF1">
    <property type="entry name" value="TRANSCRIPTIONAL REGULATOR REDD"/>
    <property type="match status" value="1"/>
</dbReference>
<evidence type="ECO:0000256" key="1">
    <source>
        <dbReference type="ARBA" id="ARBA00023015"/>
    </source>
</evidence>
<dbReference type="AlphaFoldDB" id="A0A2T0TGK1"/>
<dbReference type="RefSeq" id="WP_146174678.1">
    <property type="nucleotide sequence ID" value="NZ_PVTF01000002.1"/>
</dbReference>
<dbReference type="SUPFAM" id="SSF48452">
    <property type="entry name" value="TPR-like"/>
    <property type="match status" value="1"/>
</dbReference>
<dbReference type="Gene3D" id="1.25.40.10">
    <property type="entry name" value="Tetratricopeptide repeat domain"/>
    <property type="match status" value="1"/>
</dbReference>
<dbReference type="Gene3D" id="1.10.10.10">
    <property type="entry name" value="Winged helix-like DNA-binding domain superfamily/Winged helix DNA-binding domain"/>
    <property type="match status" value="1"/>
</dbReference>
<keyword evidence="4" id="KW-0238">DNA-binding</keyword>
<name>A0A2T0TGK1_9PSEU</name>
<dbReference type="GO" id="GO:0006355">
    <property type="term" value="P:regulation of DNA-templated transcription"/>
    <property type="evidence" value="ECO:0007669"/>
    <property type="project" value="InterPro"/>
</dbReference>